<reference evidence="2 3" key="2">
    <citation type="submission" date="2020-03" db="EMBL/GenBank/DDBJ databases">
        <title>Devosia chinhatensis sp. nov., isolated from a hexachlorocyclohexane (HCH) dump site in India.</title>
        <authorList>
            <person name="Kumar M."/>
            <person name="Lal R."/>
        </authorList>
    </citation>
    <scope>NUCLEOTIDE SEQUENCE [LARGE SCALE GENOMIC DNA]</scope>
    <source>
        <strain evidence="2 3">H239</strain>
    </source>
</reference>
<keyword evidence="1" id="KW-0732">Signal</keyword>
<name>A0A6M1SPB1_9HYPH</name>
<feature type="signal peptide" evidence="1">
    <location>
        <begin position="1"/>
        <end position="21"/>
    </location>
</feature>
<proteinExistence type="predicted"/>
<protein>
    <submittedName>
        <fullName evidence="2">Uncharacterized protein</fullName>
    </submittedName>
</protein>
<dbReference type="RefSeq" id="WP_164534597.1">
    <property type="nucleotide sequence ID" value="NZ_JAALFG010000002.1"/>
</dbReference>
<dbReference type="AlphaFoldDB" id="A0A6M1SPB1"/>
<evidence type="ECO:0000313" key="3">
    <source>
        <dbReference type="Proteomes" id="UP000474802"/>
    </source>
</evidence>
<dbReference type="Proteomes" id="UP000474802">
    <property type="component" value="Unassembled WGS sequence"/>
</dbReference>
<comment type="caution">
    <text evidence="2">The sequence shown here is derived from an EMBL/GenBank/DDBJ whole genome shotgun (WGS) entry which is preliminary data.</text>
</comment>
<evidence type="ECO:0000256" key="1">
    <source>
        <dbReference type="SAM" id="SignalP"/>
    </source>
</evidence>
<organism evidence="2 3">
    <name type="scientific">Devosia aurantiaca</name>
    <dbReference type="NCBI Taxonomy" id="2714858"/>
    <lineage>
        <taxon>Bacteria</taxon>
        <taxon>Pseudomonadati</taxon>
        <taxon>Pseudomonadota</taxon>
        <taxon>Alphaproteobacteria</taxon>
        <taxon>Hyphomicrobiales</taxon>
        <taxon>Devosiaceae</taxon>
        <taxon>Devosia</taxon>
    </lineage>
</organism>
<dbReference type="EMBL" id="JAALFG010000002">
    <property type="protein sequence ID" value="NGP18386.1"/>
    <property type="molecule type" value="Genomic_DNA"/>
</dbReference>
<feature type="chain" id="PRO_5026705731" evidence="1">
    <location>
        <begin position="22"/>
        <end position="67"/>
    </location>
</feature>
<keyword evidence="3" id="KW-1185">Reference proteome</keyword>
<sequence>MKKYYSLGVAIFAGLTQPAAAASVAEVIGDFPALVGQEVELDCVINRAQAESLYCNTPAARDPLHLR</sequence>
<accession>A0A6M1SPB1</accession>
<evidence type="ECO:0000313" key="2">
    <source>
        <dbReference type="EMBL" id="NGP18386.1"/>
    </source>
</evidence>
<gene>
    <name evidence="2" type="ORF">G5575_12630</name>
</gene>
<reference evidence="2 3" key="1">
    <citation type="submission" date="2020-02" db="EMBL/GenBank/DDBJ databases">
        <authorList>
            <person name="Khan S.A."/>
            <person name="Jeon C.O."/>
            <person name="Chun B.H."/>
        </authorList>
    </citation>
    <scope>NUCLEOTIDE SEQUENCE [LARGE SCALE GENOMIC DNA]</scope>
    <source>
        <strain evidence="2 3">H239</strain>
    </source>
</reference>